<feature type="signal peptide" evidence="1">
    <location>
        <begin position="1"/>
        <end position="21"/>
    </location>
</feature>
<evidence type="ECO:0000313" key="2">
    <source>
        <dbReference type="EMBL" id="BFO80365.1"/>
    </source>
</evidence>
<organism evidence="2">
    <name type="scientific">Prevotella sp. GTC17262</name>
    <dbReference type="NCBI Taxonomy" id="3236797"/>
    <lineage>
        <taxon>Bacteria</taxon>
        <taxon>Pseudomonadati</taxon>
        <taxon>Bacteroidota</taxon>
        <taxon>Bacteroidia</taxon>
        <taxon>Bacteroidales</taxon>
        <taxon>Prevotellaceae</taxon>
        <taxon>Prevotella</taxon>
    </lineage>
</organism>
<accession>A0AB33JF17</accession>
<feature type="chain" id="PRO_5044343939" evidence="1">
    <location>
        <begin position="22"/>
        <end position="193"/>
    </location>
</feature>
<dbReference type="InterPro" id="IPR018899">
    <property type="entry name" value="Conjug_transposon_Tra0"/>
</dbReference>
<dbReference type="AlphaFoldDB" id="A0AB33JF17"/>
<sequence>MTKLFPILTVLFCLTAGQADAQRCLPGMKALEVRADMADGFYRGKGGDKAGYAFGAALSTYAKGGSKWTFGADYLQVHHPYKATHLPIAQVTTEGGYYRLFLSDDRKNVFFYIGCSALGGYETVNWDRKLLSDGATILDRDAFVYGGALTLQAEVYLSDRIALTASLRERSLWGGHTGHFHTQYGVGLKIMLD</sequence>
<reference evidence="2" key="1">
    <citation type="submission" date="2024-07" db="EMBL/GenBank/DDBJ databases">
        <title>Complete genome sequence of Prevotella sp. YM-2024 GTC17262.</title>
        <authorList>
            <person name="Hayashi M."/>
            <person name="Muto Y."/>
            <person name="Tanaka K."/>
            <person name="Niwa H."/>
        </authorList>
    </citation>
    <scope>NUCLEOTIDE SEQUENCE</scope>
    <source>
        <strain evidence="2">GTC17262</strain>
    </source>
</reference>
<dbReference type="Pfam" id="PF10626">
    <property type="entry name" value="TraO"/>
    <property type="match status" value="1"/>
</dbReference>
<gene>
    <name evidence="2" type="ORF">GTC17262_05560</name>
</gene>
<proteinExistence type="predicted"/>
<protein>
    <submittedName>
        <fullName evidence="2">Conjugal transfer protein TraO</fullName>
    </submittedName>
</protein>
<dbReference type="EMBL" id="AP035789">
    <property type="protein sequence ID" value="BFO80365.1"/>
    <property type="molecule type" value="Genomic_DNA"/>
</dbReference>
<keyword evidence="1" id="KW-0732">Signal</keyword>
<evidence type="ECO:0000256" key="1">
    <source>
        <dbReference type="SAM" id="SignalP"/>
    </source>
</evidence>
<name>A0AB33JF17_9BACT</name>